<evidence type="ECO:0000313" key="18">
    <source>
        <dbReference type="Proteomes" id="UP000216052"/>
    </source>
</evidence>
<evidence type="ECO:0000256" key="7">
    <source>
        <dbReference type="ARBA" id="ARBA00022729"/>
    </source>
</evidence>
<feature type="domain" description="Polysaccharide export protein N-terminal" evidence="15">
    <location>
        <begin position="26"/>
        <end position="98"/>
    </location>
</feature>
<evidence type="ECO:0000259" key="15">
    <source>
        <dbReference type="Pfam" id="PF02563"/>
    </source>
</evidence>
<dbReference type="InterPro" id="IPR003715">
    <property type="entry name" value="Poly_export_N"/>
</dbReference>
<keyword evidence="13" id="KW-0998">Cell outer membrane</keyword>
<name>A0ABZ3J7R8_SPOA4</name>
<feature type="domain" description="SLBB" evidence="16">
    <location>
        <begin position="105"/>
        <end position="183"/>
    </location>
</feature>
<gene>
    <name evidence="17" type="ORF">SPACI_042720</name>
</gene>
<evidence type="ECO:0000256" key="9">
    <source>
        <dbReference type="ARBA" id="ARBA00023065"/>
    </source>
</evidence>
<keyword evidence="12" id="KW-0564">Palmitate</keyword>
<dbReference type="PANTHER" id="PTHR33619">
    <property type="entry name" value="POLYSACCHARIDE EXPORT PROTEIN GFCE-RELATED"/>
    <property type="match status" value="1"/>
</dbReference>
<keyword evidence="5" id="KW-0762">Sugar transport</keyword>
<keyword evidence="6" id="KW-0812">Transmembrane</keyword>
<dbReference type="Pfam" id="PF02563">
    <property type="entry name" value="Poly_export"/>
    <property type="match status" value="1"/>
</dbReference>
<evidence type="ECO:0000256" key="14">
    <source>
        <dbReference type="ARBA" id="ARBA00023288"/>
    </source>
</evidence>
<accession>A0ABZ3J7R8</accession>
<keyword evidence="10" id="KW-0626">Porin</keyword>
<dbReference type="Pfam" id="PF22461">
    <property type="entry name" value="SLBB_2"/>
    <property type="match status" value="1"/>
</dbReference>
<evidence type="ECO:0008006" key="19">
    <source>
        <dbReference type="Google" id="ProtNLM"/>
    </source>
</evidence>
<evidence type="ECO:0000259" key="16">
    <source>
        <dbReference type="Pfam" id="PF22461"/>
    </source>
</evidence>
<dbReference type="PANTHER" id="PTHR33619:SF3">
    <property type="entry name" value="POLYSACCHARIDE EXPORT PROTEIN GFCE-RELATED"/>
    <property type="match status" value="1"/>
</dbReference>
<keyword evidence="14" id="KW-0449">Lipoprotein</keyword>
<dbReference type="RefSeq" id="WP_093793101.1">
    <property type="nucleotide sequence ID" value="NZ_CP155571.1"/>
</dbReference>
<evidence type="ECO:0000256" key="3">
    <source>
        <dbReference type="ARBA" id="ARBA00022448"/>
    </source>
</evidence>
<evidence type="ECO:0000256" key="11">
    <source>
        <dbReference type="ARBA" id="ARBA00023136"/>
    </source>
</evidence>
<dbReference type="EMBL" id="CP155571">
    <property type="protein sequence ID" value="XFO74163.1"/>
    <property type="molecule type" value="Genomic_DNA"/>
</dbReference>
<dbReference type="Gene3D" id="3.30.1950.10">
    <property type="entry name" value="wza like domain"/>
    <property type="match status" value="1"/>
</dbReference>
<evidence type="ECO:0000256" key="13">
    <source>
        <dbReference type="ARBA" id="ARBA00023237"/>
    </source>
</evidence>
<evidence type="ECO:0000256" key="10">
    <source>
        <dbReference type="ARBA" id="ARBA00023114"/>
    </source>
</evidence>
<dbReference type="Proteomes" id="UP000216052">
    <property type="component" value="Chromosome"/>
</dbReference>
<reference evidence="17" key="1">
    <citation type="submission" date="2024-05" db="EMBL/GenBank/DDBJ databases">
        <title>Isolation and characterization of Sporomusa carbonis sp. nov., a carboxydotrophic hydrogenogen in the genus of Sporomusa isolated from a charcoal burning pile.</title>
        <authorList>
            <person name="Boeer T."/>
            <person name="Rosenbaum F."/>
            <person name="Eysell L."/>
            <person name="Mueller V."/>
            <person name="Daniel R."/>
            <person name="Poehlein A."/>
        </authorList>
    </citation>
    <scope>NUCLEOTIDE SEQUENCE [LARGE SCALE GENOMIC DNA]</scope>
    <source>
        <strain evidence="17">DSM 3132</strain>
    </source>
</reference>
<evidence type="ECO:0000256" key="1">
    <source>
        <dbReference type="ARBA" id="ARBA00004571"/>
    </source>
</evidence>
<keyword evidence="8" id="KW-0625">Polysaccharide transport</keyword>
<comment type="subcellular location">
    <subcellularLocation>
        <location evidence="1">Cell outer membrane</location>
        <topology evidence="1">Multi-pass membrane protein</topology>
    </subcellularLocation>
</comment>
<keyword evidence="3" id="KW-0813">Transport</keyword>
<sequence>MKTKSGVLILVLLFFIVFSVFPVYAQYYQLAPGDVLEISVWGYEELQIKEVPIRPDGRISFPLVGEVQAAGLSPVALNQIITQRLRNFVKDPIVTINILKLRTTRVYVLGEVAKPGMYELEKQHNLLDAIGIAGSYTKYAAKKKVFVIRKDQTGKPLKVNLLQLLEKGDMSQNVELADGDVVFLSDNGRIDFAKDILPWVSATYQIHEMQDDN</sequence>
<evidence type="ECO:0000256" key="2">
    <source>
        <dbReference type="ARBA" id="ARBA00009450"/>
    </source>
</evidence>
<evidence type="ECO:0000256" key="4">
    <source>
        <dbReference type="ARBA" id="ARBA00022452"/>
    </source>
</evidence>
<proteinExistence type="inferred from homology"/>
<evidence type="ECO:0000256" key="5">
    <source>
        <dbReference type="ARBA" id="ARBA00022597"/>
    </source>
</evidence>
<evidence type="ECO:0000256" key="6">
    <source>
        <dbReference type="ARBA" id="ARBA00022692"/>
    </source>
</evidence>
<keyword evidence="11" id="KW-0472">Membrane</keyword>
<dbReference type="InterPro" id="IPR049712">
    <property type="entry name" value="Poly_export"/>
</dbReference>
<evidence type="ECO:0000313" key="17">
    <source>
        <dbReference type="EMBL" id="XFO74163.1"/>
    </source>
</evidence>
<keyword evidence="4" id="KW-1134">Transmembrane beta strand</keyword>
<comment type="similarity">
    <text evidence="2">Belongs to the BexD/CtrA/VexA family.</text>
</comment>
<keyword evidence="9" id="KW-0406">Ion transport</keyword>
<protein>
    <recommendedName>
        <fullName evidence="19">Polysialic acid transport protein KpsD</fullName>
    </recommendedName>
</protein>
<keyword evidence="18" id="KW-1185">Reference proteome</keyword>
<organism evidence="17 18">
    <name type="scientific">Sporomusa acidovorans (strain ATCC 49682 / DSM 3132 / Mol)</name>
    <dbReference type="NCBI Taxonomy" id="1123286"/>
    <lineage>
        <taxon>Bacteria</taxon>
        <taxon>Bacillati</taxon>
        <taxon>Bacillota</taxon>
        <taxon>Negativicutes</taxon>
        <taxon>Selenomonadales</taxon>
        <taxon>Sporomusaceae</taxon>
        <taxon>Sporomusa</taxon>
    </lineage>
</organism>
<dbReference type="InterPro" id="IPR054765">
    <property type="entry name" value="SLBB_dom"/>
</dbReference>
<evidence type="ECO:0000256" key="12">
    <source>
        <dbReference type="ARBA" id="ARBA00023139"/>
    </source>
</evidence>
<dbReference type="Gene3D" id="3.10.560.10">
    <property type="entry name" value="Outer membrane lipoprotein wza domain like"/>
    <property type="match status" value="1"/>
</dbReference>
<evidence type="ECO:0000256" key="8">
    <source>
        <dbReference type="ARBA" id="ARBA00023047"/>
    </source>
</evidence>
<keyword evidence="7" id="KW-0732">Signal</keyword>